<sequence length="278" mass="31763">MKKAIFLVTSLTGVKKLTFKQKVASLMNDQVKVTIILAMISFDDYEVARHLIQSLFQANQLKQLNVVSLATLMADEPGIDIAVAEQFKNDFKALPAHRFEATNALERTTIRYIKNDEIVAEVKTDSNEVPLLETRFDNHQPVQSAVYEAGKQFGILNYQDGELAQALLLNQQGQLVYRFIRHTHQVNFAYTMGRSSKLAFTELIATEDEEHHVVYQESAEQSYYEVVGYQNYDRFNTVYAFYANLLQQVVVADTGLFIDLNDGPQLTPYLPQQLIFNY</sequence>
<dbReference type="RefSeq" id="WP_137630878.1">
    <property type="nucleotide sequence ID" value="NZ_BJDO01000016.1"/>
</dbReference>
<dbReference type="EMBL" id="JBHSSA010000116">
    <property type="protein sequence ID" value="MFC6255177.1"/>
    <property type="molecule type" value="Genomic_DNA"/>
</dbReference>
<name>A0ABW1TC18_9LACO</name>
<keyword evidence="2" id="KW-1185">Reference proteome</keyword>
<accession>A0ABW1TC18</accession>
<organism evidence="1 2">
    <name type="scientific">Secundilactobacillus hailunensis</name>
    <dbReference type="NCBI Taxonomy" id="2559923"/>
    <lineage>
        <taxon>Bacteria</taxon>
        <taxon>Bacillati</taxon>
        <taxon>Bacillota</taxon>
        <taxon>Bacilli</taxon>
        <taxon>Lactobacillales</taxon>
        <taxon>Lactobacillaceae</taxon>
        <taxon>Secundilactobacillus</taxon>
    </lineage>
</organism>
<gene>
    <name evidence="1" type="ORF">ACFP1H_11360</name>
</gene>
<comment type="caution">
    <text evidence="1">The sequence shown here is derived from an EMBL/GenBank/DDBJ whole genome shotgun (WGS) entry which is preliminary data.</text>
</comment>
<evidence type="ECO:0000313" key="1">
    <source>
        <dbReference type="EMBL" id="MFC6255177.1"/>
    </source>
</evidence>
<reference evidence="2" key="1">
    <citation type="journal article" date="2019" name="Int. J. Syst. Evol. Microbiol.">
        <title>The Global Catalogue of Microorganisms (GCM) 10K type strain sequencing project: providing services to taxonomists for standard genome sequencing and annotation.</title>
        <authorList>
            <consortium name="The Broad Institute Genomics Platform"/>
            <consortium name="The Broad Institute Genome Sequencing Center for Infectious Disease"/>
            <person name="Wu L."/>
            <person name="Ma J."/>
        </authorList>
    </citation>
    <scope>NUCLEOTIDE SEQUENCE [LARGE SCALE GENOMIC DNA]</scope>
    <source>
        <strain evidence="2">CCM 8950</strain>
    </source>
</reference>
<proteinExistence type="predicted"/>
<evidence type="ECO:0000313" key="2">
    <source>
        <dbReference type="Proteomes" id="UP001596190"/>
    </source>
</evidence>
<protein>
    <submittedName>
        <fullName evidence="1">Uncharacterized protein</fullName>
    </submittedName>
</protein>
<dbReference type="Proteomes" id="UP001596190">
    <property type="component" value="Unassembled WGS sequence"/>
</dbReference>